<evidence type="ECO:0000313" key="3">
    <source>
        <dbReference type="EMBL" id="OPB49441.1"/>
    </source>
</evidence>
<organism evidence="3">
    <name type="scientific">Elizabethkingia anophelis</name>
    <dbReference type="NCBI Taxonomy" id="1117645"/>
    <lineage>
        <taxon>Bacteria</taxon>
        <taxon>Pseudomonadati</taxon>
        <taxon>Bacteroidota</taxon>
        <taxon>Flavobacteriia</taxon>
        <taxon>Flavobacteriales</taxon>
        <taxon>Weeksellaceae</taxon>
        <taxon>Elizabethkingia</taxon>
    </lineage>
</organism>
<keyword evidence="1" id="KW-0812">Transmembrane</keyword>
<evidence type="ECO:0000313" key="4">
    <source>
        <dbReference type="Proteomes" id="UP000189738"/>
    </source>
</evidence>
<feature type="transmembrane region" description="Helical" evidence="1">
    <location>
        <begin position="63"/>
        <end position="84"/>
    </location>
</feature>
<proteinExistence type="predicted"/>
<dbReference type="EMBL" id="MAHS01000009">
    <property type="protein sequence ID" value="OPB49441.1"/>
    <property type="molecule type" value="Genomic_DNA"/>
</dbReference>
<keyword evidence="1" id="KW-1133">Transmembrane helix</keyword>
<keyword evidence="1" id="KW-0472">Membrane</keyword>
<reference evidence="2 4" key="1">
    <citation type="submission" date="2016-02" db="EMBL/GenBank/DDBJ databases">
        <authorList>
            <person name="Nicholson A.C."/>
            <person name="Humrighouse B.W."/>
            <person name="Loparev V."/>
            <person name="Emery B."/>
            <person name="Graziano J."/>
            <person name="McQuiston J.R."/>
        </authorList>
    </citation>
    <scope>NUCLEOTIDE SEQUENCE [LARGE SCALE GENOMIC DNA]</scope>
    <source>
        <strain evidence="2 4">E6809</strain>
    </source>
</reference>
<feature type="transmembrane region" description="Helical" evidence="1">
    <location>
        <begin position="6"/>
        <end position="25"/>
    </location>
</feature>
<dbReference type="EMBL" id="CP014339">
    <property type="protein sequence ID" value="AQX50878.1"/>
    <property type="molecule type" value="Genomic_DNA"/>
</dbReference>
<protein>
    <submittedName>
        <fullName evidence="3">Uncharacterized protein</fullName>
    </submittedName>
</protein>
<dbReference type="AlphaFoldDB" id="A0A494J7R0"/>
<reference evidence="3" key="2">
    <citation type="submission" date="2016-06" db="EMBL/GenBank/DDBJ databases">
        <authorList>
            <person name="Nicholson A.C."/>
        </authorList>
    </citation>
    <scope>NUCLEOTIDE SEQUENCE [LARGE SCALE GENOMIC DNA]</scope>
    <source>
        <strain evidence="3">E6809</strain>
    </source>
</reference>
<sequence>MNIENVIEICVALDIAILGIAYPIIVDKISNIGDKYQSQYIPVLFNNEFPQKSRKLTYKGKEYKVTIFKLFLVFTLISFLFIIFKTEPLWGLDNWVINNSANLIVISFSLVLTILFFLWLDKVILFNGKSSSLLIHIVKKYDDLSEDNEIKQYYLKAINEITYYAVEKQDEHLQETLLEFYFKTFANIRRSHTKDQPLEYPVDLYFMVNKLNEESTVVENRKLRAIEHRAVSGIWLLGEDYEEIIISEETYKWLWGNIYTICDYPRLVKMFWANSNQYYYFRLQPIRQDYDYEAREIINKTEVEKREDERKRFIEFHYALGGLVYYRKKYDLLKYFFEYSQSQPPTYVLLPESMTEIFNWFEYFRNEFKNINIPIDLKYYFPELDNLGNRRRVRYWICSYLTILFIRQYSLNQYYTYQNFTAPPNLPDDILELGNWLDSVSFFEKCLNDVIENEELITALGYKELVIPNKGRFKQFIEDLRQRITNKIGEQKRNAELSQEKVTRFYENSNPILTEAFEEYNSVFSPLDDEHKKGSLKLSIKGAVTLMSKSAFTENDIPYLDYDTFFARSIARESIKQYIPNSFIVARTKRYLLRREDLITSVSKLIGENPEIIIVGINIQQRVHEILENSSFKNRIIYIPSTEYNSQDLLFVLRKNDLPAIERKDLLDAEKEKLKLVPINNKLKIYASVIDINKEENRQLKDKWKLDNDSDHPDLKVQLALSFLSVIHWKDSREVIQINITSEFREQGIPNHINDIEPLGTESK</sequence>
<dbReference type="Proteomes" id="UP000189738">
    <property type="component" value="Chromosome"/>
</dbReference>
<evidence type="ECO:0000256" key="1">
    <source>
        <dbReference type="SAM" id="Phobius"/>
    </source>
</evidence>
<gene>
    <name evidence="2" type="ORF">AYC66_09365</name>
    <name evidence="3" type="ORF">BAY09_01500</name>
</gene>
<evidence type="ECO:0000313" key="2">
    <source>
        <dbReference type="EMBL" id="AQX50878.1"/>
    </source>
</evidence>
<dbReference type="RefSeq" id="WP_078720175.1">
    <property type="nucleotide sequence ID" value="NZ_CP014339.1"/>
</dbReference>
<accession>A0A494J7R0</accession>
<feature type="transmembrane region" description="Helical" evidence="1">
    <location>
        <begin position="96"/>
        <end position="120"/>
    </location>
</feature>
<name>A0A494J7R0_9FLAO</name>